<gene>
    <name evidence="2" type="ORF">EV196_1174</name>
</gene>
<keyword evidence="1" id="KW-0472">Membrane</keyword>
<evidence type="ECO:0008006" key="4">
    <source>
        <dbReference type="Google" id="ProtNLM"/>
    </source>
</evidence>
<keyword evidence="1" id="KW-1133">Transmembrane helix</keyword>
<dbReference type="EMBL" id="SLUP01000017">
    <property type="protein sequence ID" value="TCL62117.1"/>
    <property type="molecule type" value="Genomic_DNA"/>
</dbReference>
<sequence length="202" mass="23745">MCSSIGNNYMQVQGYIIFYTALLFTFISCTNQSHHNIDYDGLAYSLNDNLKNDIEYLKNDIVKKELKIGLTNKSYVDYKLKTTEYIMYLEKLELLSSKVEINPFFDKDKLTSEGKLFIKKTNEYVNLINTANNNTELSYRVNDLLGVNDVITEGNIYFRYIDYYFNGLPKSFFVYEINNRIRNVLLIQNELILMILLEECNK</sequence>
<comment type="caution">
    <text evidence="2">The sequence shown here is derived from an EMBL/GenBank/DDBJ whole genome shotgun (WGS) entry which is preliminary data.</text>
</comment>
<keyword evidence="3" id="KW-1185">Reference proteome</keyword>
<organism evidence="2 3">
    <name type="scientific">Mariniflexile fucanivorans</name>
    <dbReference type="NCBI Taxonomy" id="264023"/>
    <lineage>
        <taxon>Bacteria</taxon>
        <taxon>Pseudomonadati</taxon>
        <taxon>Bacteroidota</taxon>
        <taxon>Flavobacteriia</taxon>
        <taxon>Flavobacteriales</taxon>
        <taxon>Flavobacteriaceae</taxon>
        <taxon>Mariniflexile</taxon>
    </lineage>
</organism>
<dbReference type="OrthoDB" id="1448421at2"/>
<keyword evidence="1" id="KW-0812">Transmembrane</keyword>
<evidence type="ECO:0000313" key="2">
    <source>
        <dbReference type="EMBL" id="TCL62117.1"/>
    </source>
</evidence>
<protein>
    <recommendedName>
        <fullName evidence="4">Gliding motility-associated protein GldM N-terminal domain-containing protein</fullName>
    </recommendedName>
</protein>
<name>A0A4V2QCX4_9FLAO</name>
<feature type="transmembrane region" description="Helical" evidence="1">
    <location>
        <begin position="12"/>
        <end position="29"/>
    </location>
</feature>
<dbReference type="AlphaFoldDB" id="A0A4V2QCX4"/>
<dbReference type="RefSeq" id="WP_132219493.1">
    <property type="nucleotide sequence ID" value="NZ_OX156936.1"/>
</dbReference>
<reference evidence="2 3" key="1">
    <citation type="submission" date="2019-03" db="EMBL/GenBank/DDBJ databases">
        <title>Genomic Encyclopedia of Type Strains, Phase IV (KMG-IV): sequencing the most valuable type-strain genomes for metagenomic binning, comparative biology and taxonomic classification.</title>
        <authorList>
            <person name="Goeker M."/>
        </authorList>
    </citation>
    <scope>NUCLEOTIDE SEQUENCE [LARGE SCALE GENOMIC DNA]</scope>
    <source>
        <strain evidence="2 3">DSM 18792</strain>
    </source>
</reference>
<evidence type="ECO:0000256" key="1">
    <source>
        <dbReference type="SAM" id="Phobius"/>
    </source>
</evidence>
<dbReference type="Proteomes" id="UP000295455">
    <property type="component" value="Unassembled WGS sequence"/>
</dbReference>
<accession>A0A4V2QCX4</accession>
<proteinExistence type="predicted"/>
<evidence type="ECO:0000313" key="3">
    <source>
        <dbReference type="Proteomes" id="UP000295455"/>
    </source>
</evidence>